<dbReference type="Proteomes" id="UP000427769">
    <property type="component" value="Chromosome"/>
</dbReference>
<feature type="coiled-coil region" evidence="1">
    <location>
        <begin position="9"/>
        <end position="94"/>
    </location>
</feature>
<dbReference type="EMBL" id="AP021875">
    <property type="protein sequence ID" value="BBO78202.1"/>
    <property type="molecule type" value="Genomic_DNA"/>
</dbReference>
<keyword evidence="1" id="KW-0175">Coiled coil</keyword>
<dbReference type="AlphaFoldDB" id="A0A5K7Z844"/>
<evidence type="ECO:0008006" key="4">
    <source>
        <dbReference type="Google" id="ProtNLM"/>
    </source>
</evidence>
<keyword evidence="3" id="KW-1185">Reference proteome</keyword>
<reference evidence="2 3" key="1">
    <citation type="submission" date="2019-11" db="EMBL/GenBank/DDBJ databases">
        <title>Comparative genomics of hydrocarbon-degrading Desulfosarcina strains.</title>
        <authorList>
            <person name="Watanabe M."/>
            <person name="Kojima H."/>
            <person name="Fukui M."/>
        </authorList>
    </citation>
    <scope>NUCLEOTIDE SEQUENCE [LARGE SCALE GENOMIC DNA]</scope>
    <source>
        <strain evidence="2 3">PP31</strain>
    </source>
</reference>
<evidence type="ECO:0000313" key="2">
    <source>
        <dbReference type="EMBL" id="BBO78202.1"/>
    </source>
</evidence>
<evidence type="ECO:0000256" key="1">
    <source>
        <dbReference type="SAM" id="Coils"/>
    </source>
</evidence>
<proteinExistence type="predicted"/>
<organism evidence="2 3">
    <name type="scientific">Desulfosarcina widdelii</name>
    <dbReference type="NCBI Taxonomy" id="947919"/>
    <lineage>
        <taxon>Bacteria</taxon>
        <taxon>Pseudomonadati</taxon>
        <taxon>Thermodesulfobacteriota</taxon>
        <taxon>Desulfobacteria</taxon>
        <taxon>Desulfobacterales</taxon>
        <taxon>Desulfosarcinaceae</taxon>
        <taxon>Desulfosarcina</taxon>
    </lineage>
</organism>
<dbReference type="KEGG" id="dwd:DSCW_56190"/>
<gene>
    <name evidence="2" type="ORF">DSCW_56190</name>
</gene>
<dbReference type="RefSeq" id="WP_155306862.1">
    <property type="nucleotide sequence ID" value="NZ_AP021875.1"/>
</dbReference>
<evidence type="ECO:0000313" key="3">
    <source>
        <dbReference type="Proteomes" id="UP000427769"/>
    </source>
</evidence>
<sequence>MSDTRDAYVEKMKAKLDEWNADIAKLEAQAKQKEADARVSYQDQLETLKNQRNAAEEKLEKMRKGGSEAWNDLKEGLERAADSLGEALRSAQSRFR</sequence>
<accession>A0A5K7Z844</accession>
<name>A0A5K7Z844_9BACT</name>
<protein>
    <recommendedName>
        <fullName evidence="4">Coiled coil domain-containing protein</fullName>
    </recommendedName>
</protein>
<dbReference type="OrthoDB" id="5339985at2"/>